<accession>A0A1J6KJP3</accession>
<dbReference type="SMR" id="A0A1J6KJP3"/>
<dbReference type="EMBL" id="MJEQ01003935">
    <property type="protein sequence ID" value="OIT22031.1"/>
    <property type="molecule type" value="Genomic_DNA"/>
</dbReference>
<name>A0A1J6KJP3_NICAT</name>
<organism evidence="1 2">
    <name type="scientific">Nicotiana attenuata</name>
    <name type="common">Coyote tobacco</name>
    <dbReference type="NCBI Taxonomy" id="49451"/>
    <lineage>
        <taxon>Eukaryota</taxon>
        <taxon>Viridiplantae</taxon>
        <taxon>Streptophyta</taxon>
        <taxon>Embryophyta</taxon>
        <taxon>Tracheophyta</taxon>
        <taxon>Spermatophyta</taxon>
        <taxon>Magnoliopsida</taxon>
        <taxon>eudicotyledons</taxon>
        <taxon>Gunneridae</taxon>
        <taxon>Pentapetalae</taxon>
        <taxon>asterids</taxon>
        <taxon>lamiids</taxon>
        <taxon>Solanales</taxon>
        <taxon>Solanaceae</taxon>
        <taxon>Nicotianoideae</taxon>
        <taxon>Nicotianeae</taxon>
        <taxon>Nicotiana</taxon>
    </lineage>
</organism>
<feature type="non-terminal residue" evidence="1">
    <location>
        <position position="228"/>
    </location>
</feature>
<gene>
    <name evidence="1" type="ORF">A4A49_63509</name>
</gene>
<dbReference type="AlphaFoldDB" id="A0A1J6KJP3"/>
<evidence type="ECO:0000313" key="2">
    <source>
        <dbReference type="Proteomes" id="UP000187609"/>
    </source>
</evidence>
<comment type="caution">
    <text evidence="1">The sequence shown here is derived from an EMBL/GenBank/DDBJ whole genome shotgun (WGS) entry which is preliminary data.</text>
</comment>
<keyword evidence="2" id="KW-1185">Reference proteome</keyword>
<dbReference type="Proteomes" id="UP000187609">
    <property type="component" value="Unassembled WGS sequence"/>
</dbReference>
<proteinExistence type="predicted"/>
<sequence length="228" mass="26089">MGVEEVEHNRNGEFKLMLECLLEGGNKEQSALEELLENSLRNDLALERCHSQMGEMLEALEVQKASKVNESQELSLDVEAENLSLALDQNQEESNFEEESERYFEDSRIEHPPTNSMSVNGAEKKIGLESTGVNKNLVEIDSNPREKEDVKIREKLQNEGLKSHFKHFSTLDLCGDMGIDLHDSMRDCKEERQQPFILQLREQGGKNDHSSHRKAKKCKMKYLKLGSI</sequence>
<evidence type="ECO:0000313" key="1">
    <source>
        <dbReference type="EMBL" id="OIT22031.1"/>
    </source>
</evidence>
<reference evidence="1" key="1">
    <citation type="submission" date="2016-11" db="EMBL/GenBank/DDBJ databases">
        <title>The genome of Nicotiana attenuata.</title>
        <authorList>
            <person name="Xu S."/>
            <person name="Brockmoeller T."/>
            <person name="Gaquerel E."/>
            <person name="Navarro A."/>
            <person name="Kuhl H."/>
            <person name="Gase K."/>
            <person name="Ling Z."/>
            <person name="Zhou W."/>
            <person name="Kreitzer C."/>
            <person name="Stanke M."/>
            <person name="Tang H."/>
            <person name="Lyons E."/>
            <person name="Pandey P."/>
            <person name="Pandey S.P."/>
            <person name="Timmermann B."/>
            <person name="Baldwin I.T."/>
        </authorList>
    </citation>
    <scope>NUCLEOTIDE SEQUENCE [LARGE SCALE GENOMIC DNA]</scope>
    <source>
        <strain evidence="1">UT</strain>
    </source>
</reference>
<protein>
    <submittedName>
        <fullName evidence="1">Uncharacterized protein</fullName>
    </submittedName>
</protein>
<dbReference type="Gramene" id="OIT22031">
    <property type="protein sequence ID" value="OIT22031"/>
    <property type="gene ID" value="A4A49_63509"/>
</dbReference>